<dbReference type="SUPFAM" id="SSF51735">
    <property type="entry name" value="NAD(P)-binding Rossmann-fold domains"/>
    <property type="match status" value="1"/>
</dbReference>
<dbReference type="Pfam" id="PF01073">
    <property type="entry name" value="3Beta_HSD"/>
    <property type="match status" value="1"/>
</dbReference>
<proteinExistence type="predicted"/>
<dbReference type="InterPro" id="IPR051783">
    <property type="entry name" value="NAD(P)-dependent_oxidoreduct"/>
</dbReference>
<dbReference type="Gene3D" id="3.40.50.720">
    <property type="entry name" value="NAD(P)-binding Rossmann-like Domain"/>
    <property type="match status" value="1"/>
</dbReference>
<dbReference type="RefSeq" id="WP_272138766.1">
    <property type="nucleotide sequence ID" value="NZ_JAQNDM010000002.1"/>
</dbReference>
<dbReference type="PANTHER" id="PTHR48079">
    <property type="entry name" value="PROTEIN YEEZ"/>
    <property type="match status" value="1"/>
</dbReference>
<name>A0ABT5D855_9BACT</name>
<evidence type="ECO:0000259" key="1">
    <source>
        <dbReference type="Pfam" id="PF01073"/>
    </source>
</evidence>
<organism evidence="2 3">
    <name type="scientific">Stigmatella ashevillensis</name>
    <dbReference type="NCBI Taxonomy" id="2995309"/>
    <lineage>
        <taxon>Bacteria</taxon>
        <taxon>Pseudomonadati</taxon>
        <taxon>Myxococcota</taxon>
        <taxon>Myxococcia</taxon>
        <taxon>Myxococcales</taxon>
        <taxon>Cystobacterineae</taxon>
        <taxon>Archangiaceae</taxon>
        <taxon>Stigmatella</taxon>
    </lineage>
</organism>
<feature type="domain" description="3-beta hydroxysteroid dehydrogenase/isomerase" evidence="1">
    <location>
        <begin position="5"/>
        <end position="255"/>
    </location>
</feature>
<evidence type="ECO:0000313" key="3">
    <source>
        <dbReference type="Proteomes" id="UP001221838"/>
    </source>
</evidence>
<dbReference type="EMBL" id="JAQNDM010000002">
    <property type="protein sequence ID" value="MDC0709853.1"/>
    <property type="molecule type" value="Genomic_DNA"/>
</dbReference>
<reference evidence="2 3" key="1">
    <citation type="submission" date="2022-11" db="EMBL/GenBank/DDBJ databases">
        <title>Minimal conservation of predation-associated metabolite biosynthetic gene clusters underscores biosynthetic potential of Myxococcota including descriptions for ten novel species: Archangium lansinium sp. nov., Myxococcus landrumus sp. nov., Nannocystis bai.</title>
        <authorList>
            <person name="Ahearne A."/>
            <person name="Stevens C."/>
            <person name="Dowd S."/>
        </authorList>
    </citation>
    <scope>NUCLEOTIDE SEQUENCE [LARGE SCALE GENOMIC DNA]</scope>
    <source>
        <strain evidence="2 3">NCWAL01</strain>
    </source>
</reference>
<dbReference type="Proteomes" id="UP001221838">
    <property type="component" value="Unassembled WGS sequence"/>
</dbReference>
<accession>A0ABT5D855</accession>
<dbReference type="InterPro" id="IPR002225">
    <property type="entry name" value="3Beta_OHSteriod_DH/Estase"/>
</dbReference>
<evidence type="ECO:0000313" key="2">
    <source>
        <dbReference type="EMBL" id="MDC0709853.1"/>
    </source>
</evidence>
<dbReference type="PANTHER" id="PTHR48079:SF6">
    <property type="entry name" value="NAD(P)-BINDING DOMAIN-CONTAINING PROTEIN-RELATED"/>
    <property type="match status" value="1"/>
</dbReference>
<gene>
    <name evidence="2" type="ORF">POL68_15375</name>
</gene>
<protein>
    <submittedName>
        <fullName evidence="2">NAD-dependent epimerase/dehydratase family protein</fullName>
    </submittedName>
</protein>
<dbReference type="InterPro" id="IPR036291">
    <property type="entry name" value="NAD(P)-bd_dom_sf"/>
</dbReference>
<keyword evidence="3" id="KW-1185">Reference proteome</keyword>
<comment type="caution">
    <text evidence="2">The sequence shown here is derived from an EMBL/GenBank/DDBJ whole genome shotgun (WGS) entry which is preliminary data.</text>
</comment>
<sequence length="329" mass="35429">MRAFVTGGSGFVGQRLIATLCEQGHTVKALGRSEAARAEVRKAGAEPVEGDLSSPEALQRGMEGCEVVFHSAAVVKMWSPRAEIFEANVRGTENVLEAARAAGIQRLVHVSTEAVLMDGTLLTQADETWPLPSRPVGDYASTKSAAERLVLSVNSPTFTTVAVRPRLIWGQGKDSVMAAVTAAVRAGRFWWIDGGHYKTSTCHVANCVEGMLLAAEKGKGGEAYFLTDGEPVDFREFMSALLKSHGVDPGNKSLPRWLAMGMATVSEALWGFLRLPGHPPATRAEMLVVGQEVTVSDAKARRELGYTGRMTREEGLRELAQRAPETARP</sequence>